<gene>
    <name evidence="10" type="ORF">AXF15_05165</name>
</gene>
<feature type="site" description="Activates thiol group during catalysis" evidence="6">
    <location>
        <position position="176"/>
    </location>
</feature>
<dbReference type="GO" id="GO:0051287">
    <property type="term" value="F:NAD binding"/>
    <property type="evidence" value="ECO:0007669"/>
    <property type="project" value="InterPro"/>
</dbReference>
<dbReference type="KEGG" id="doa:AXF15_05165"/>
<keyword evidence="5" id="KW-0520">NAD</keyword>
<evidence type="ECO:0000256" key="5">
    <source>
        <dbReference type="PIRSR" id="PIRSR000149-3"/>
    </source>
</evidence>
<dbReference type="GO" id="GO:0006006">
    <property type="term" value="P:glucose metabolic process"/>
    <property type="evidence" value="ECO:0007669"/>
    <property type="project" value="InterPro"/>
</dbReference>
<sequence>MAVNIALNGFGRIGRYLTRILADDPEIRLVRVNARGDNTALAHLLKYDSVHGVFSGEAVPNEEGFLLNGRQVLVTRNAPEAWDWSGADIVVESTGKFTDRESCARHLTAGARKVIISAPGKNADLTVVMGVNDHLYSPAEHNIISNASCTTNCLAPVAKALHEAFGIRHGLMTTVHSYTMSQRMLDGTHKDLRRGRAGAMNILPTTSGAPRAVTKVLPELAGKLDGMAVRVPTPNVSLVDLVVEVEKPTSAAEVNAALKAAASGPEGGAMGYCDLPLVSSDYLGSIYGGVVDSECTAVMGGTMIKVIVWYDNEAGFTNQLLRLIRLVAASL</sequence>
<keyword evidence="11" id="KW-1185">Reference proteome</keyword>
<dbReference type="PANTHER" id="PTHR43148">
    <property type="entry name" value="GLYCERALDEHYDE-3-PHOSPHATE DEHYDROGENASE 2"/>
    <property type="match status" value="1"/>
</dbReference>
<comment type="similarity">
    <text evidence="1 7">Belongs to the glyceraldehyde-3-phosphate dehydrogenase family.</text>
</comment>
<dbReference type="GO" id="GO:0050661">
    <property type="term" value="F:NADP binding"/>
    <property type="evidence" value="ECO:0007669"/>
    <property type="project" value="InterPro"/>
</dbReference>
<evidence type="ECO:0000256" key="6">
    <source>
        <dbReference type="PIRSR" id="PIRSR000149-4"/>
    </source>
</evidence>
<evidence type="ECO:0000256" key="4">
    <source>
        <dbReference type="PIRSR" id="PIRSR000149-1"/>
    </source>
</evidence>
<dbReference type="InterPro" id="IPR020830">
    <property type="entry name" value="GlycerAld_3-P_DH_AS"/>
</dbReference>
<evidence type="ECO:0000256" key="8">
    <source>
        <dbReference type="RuleBase" id="RU361160"/>
    </source>
</evidence>
<dbReference type="PRINTS" id="PR00078">
    <property type="entry name" value="G3PDHDRGNASE"/>
</dbReference>
<feature type="active site" description="Nucleophile" evidence="4">
    <location>
        <position position="149"/>
    </location>
</feature>
<dbReference type="GO" id="GO:0016620">
    <property type="term" value="F:oxidoreductase activity, acting on the aldehyde or oxo group of donors, NAD or NADP as acceptor"/>
    <property type="evidence" value="ECO:0007669"/>
    <property type="project" value="InterPro"/>
</dbReference>
<evidence type="ECO:0000256" key="1">
    <source>
        <dbReference type="ARBA" id="ARBA00007406"/>
    </source>
</evidence>
<dbReference type="Proteomes" id="UP000063964">
    <property type="component" value="Chromosome"/>
</dbReference>
<dbReference type="Pfam" id="PF02800">
    <property type="entry name" value="Gp_dh_C"/>
    <property type="match status" value="1"/>
</dbReference>
<dbReference type="Gene3D" id="3.40.50.720">
    <property type="entry name" value="NAD(P)-binding Rossmann-like Domain"/>
    <property type="match status" value="1"/>
</dbReference>
<comment type="subunit">
    <text evidence="2">Homotetramer.</text>
</comment>
<dbReference type="SUPFAM" id="SSF51735">
    <property type="entry name" value="NAD(P)-binding Rossmann-fold domains"/>
    <property type="match status" value="1"/>
</dbReference>
<dbReference type="InterPro" id="IPR020829">
    <property type="entry name" value="GlycerAld_3-P_DH_cat"/>
</dbReference>
<dbReference type="SMART" id="SM00846">
    <property type="entry name" value="Gp_dh_N"/>
    <property type="match status" value="1"/>
</dbReference>
<dbReference type="EMBL" id="CP014230">
    <property type="protein sequence ID" value="AMD92560.1"/>
    <property type="molecule type" value="Genomic_DNA"/>
</dbReference>
<dbReference type="AlphaFoldDB" id="A0A0X8JPG5"/>
<dbReference type="STRING" id="888061.AXF15_05165"/>
<dbReference type="InterPro" id="IPR020828">
    <property type="entry name" value="GlycerAld_3-P_DH_NAD(P)-bd"/>
</dbReference>
<dbReference type="InterPro" id="IPR036291">
    <property type="entry name" value="NAD(P)-bd_dom_sf"/>
</dbReference>
<dbReference type="FunFam" id="3.30.360.10:FF:000002">
    <property type="entry name" value="Glyceraldehyde-3-phosphate dehydrogenase"/>
    <property type="match status" value="1"/>
</dbReference>
<dbReference type="RefSeq" id="WP_066604260.1">
    <property type="nucleotide sequence ID" value="NZ_CP014230.1"/>
</dbReference>
<dbReference type="Gene3D" id="3.30.360.10">
    <property type="entry name" value="Dihydrodipicolinate Reductase, domain 2"/>
    <property type="match status" value="1"/>
</dbReference>
<dbReference type="Pfam" id="PF00044">
    <property type="entry name" value="Gp_dh_N"/>
    <property type="match status" value="1"/>
</dbReference>
<dbReference type="PIRSF" id="PIRSF000149">
    <property type="entry name" value="GAP_DH"/>
    <property type="match status" value="1"/>
</dbReference>
<name>A0A0X8JPG5_9BACT</name>
<feature type="domain" description="Glyceraldehyde 3-phosphate dehydrogenase NAD(P) binding" evidence="9">
    <location>
        <begin position="3"/>
        <end position="149"/>
    </location>
</feature>
<dbReference type="InterPro" id="IPR006424">
    <property type="entry name" value="Glyceraldehyde-3-P_DH_1"/>
</dbReference>
<evidence type="ECO:0000313" key="10">
    <source>
        <dbReference type="EMBL" id="AMD92560.1"/>
    </source>
</evidence>
<dbReference type="CDD" id="cd18126">
    <property type="entry name" value="GAPDH_I_C"/>
    <property type="match status" value="1"/>
</dbReference>
<proteinExistence type="inferred from homology"/>
<dbReference type="CDD" id="cd05214">
    <property type="entry name" value="GAPDH_I_N"/>
    <property type="match status" value="1"/>
</dbReference>
<feature type="binding site" evidence="5">
    <location>
        <begin position="12"/>
        <end position="13"/>
    </location>
    <ligand>
        <name>NAD(+)</name>
        <dbReference type="ChEBI" id="CHEBI:57540"/>
    </ligand>
</feature>
<feature type="binding site" evidence="5">
    <location>
        <position position="312"/>
    </location>
    <ligand>
        <name>NAD(+)</name>
        <dbReference type="ChEBI" id="CHEBI:57540"/>
    </ligand>
</feature>
<dbReference type="FunFam" id="3.40.50.720:FF:000001">
    <property type="entry name" value="Glyceraldehyde-3-phosphate dehydrogenase"/>
    <property type="match status" value="1"/>
</dbReference>
<evidence type="ECO:0000256" key="7">
    <source>
        <dbReference type="RuleBase" id="RU000397"/>
    </source>
</evidence>
<reference evidence="11" key="1">
    <citation type="submission" date="2016-02" db="EMBL/GenBank/DDBJ databases">
        <authorList>
            <person name="Holder M.E."/>
            <person name="Ajami N.J."/>
            <person name="Petrosino J.F."/>
        </authorList>
    </citation>
    <scope>NUCLEOTIDE SEQUENCE [LARGE SCALE GENOMIC DNA]</scope>
    <source>
        <strain evidence="11">DSM 12838</strain>
    </source>
</reference>
<dbReference type="EC" id="1.2.1.-" evidence="8"/>
<dbReference type="PROSITE" id="PS00071">
    <property type="entry name" value="GAPDH"/>
    <property type="match status" value="1"/>
</dbReference>
<keyword evidence="5" id="KW-0547">Nucleotide-binding</keyword>
<accession>A0A0X8JPG5</accession>
<evidence type="ECO:0000256" key="3">
    <source>
        <dbReference type="ARBA" id="ARBA00023002"/>
    </source>
</evidence>
<evidence type="ECO:0000256" key="2">
    <source>
        <dbReference type="ARBA" id="ARBA00011881"/>
    </source>
</evidence>
<dbReference type="SUPFAM" id="SSF55347">
    <property type="entry name" value="Glyceraldehyde-3-phosphate dehydrogenase-like, C-terminal domain"/>
    <property type="match status" value="1"/>
</dbReference>
<organism evidence="10 11">
    <name type="scientific">Desulfomicrobium orale DSM 12838</name>
    <dbReference type="NCBI Taxonomy" id="888061"/>
    <lineage>
        <taxon>Bacteria</taxon>
        <taxon>Pseudomonadati</taxon>
        <taxon>Thermodesulfobacteriota</taxon>
        <taxon>Desulfovibrionia</taxon>
        <taxon>Desulfovibrionales</taxon>
        <taxon>Desulfomicrobiaceae</taxon>
        <taxon>Desulfomicrobium</taxon>
    </lineage>
</organism>
<dbReference type="OrthoDB" id="9803304at2"/>
<evidence type="ECO:0000313" key="11">
    <source>
        <dbReference type="Proteomes" id="UP000063964"/>
    </source>
</evidence>
<keyword evidence="3 8" id="KW-0560">Oxidoreductase</keyword>
<dbReference type="InterPro" id="IPR020831">
    <property type="entry name" value="GlycerAld/Erythrose_P_DH"/>
</dbReference>
<dbReference type="NCBIfam" id="TIGR01534">
    <property type="entry name" value="GAPDH-I"/>
    <property type="match status" value="1"/>
</dbReference>
<evidence type="ECO:0000259" key="9">
    <source>
        <dbReference type="SMART" id="SM00846"/>
    </source>
</evidence>
<feature type="binding site" evidence="5">
    <location>
        <position position="117"/>
    </location>
    <ligand>
        <name>NAD(+)</name>
        <dbReference type="ChEBI" id="CHEBI:57540"/>
    </ligand>
</feature>
<protein>
    <recommendedName>
        <fullName evidence="8">Glyceraldehyde-3-phosphate dehydrogenase</fullName>
        <ecNumber evidence="8">1.2.1.-</ecNumber>
    </recommendedName>
</protein>